<evidence type="ECO:0000256" key="1">
    <source>
        <dbReference type="SAM" id="Phobius"/>
    </source>
</evidence>
<comment type="caution">
    <text evidence="2">The sequence shown here is derived from an EMBL/GenBank/DDBJ whole genome shotgun (WGS) entry which is preliminary data.</text>
</comment>
<name>A0ABT5E355_9BACT</name>
<keyword evidence="1" id="KW-0812">Transmembrane</keyword>
<dbReference type="Proteomes" id="UP001221686">
    <property type="component" value="Unassembled WGS sequence"/>
</dbReference>
<feature type="transmembrane region" description="Helical" evidence="1">
    <location>
        <begin position="21"/>
        <end position="43"/>
    </location>
</feature>
<gene>
    <name evidence="2" type="ORF">POL25_19975</name>
</gene>
<dbReference type="EMBL" id="JAQNDL010000002">
    <property type="protein sequence ID" value="MDC0719192.1"/>
    <property type="molecule type" value="Genomic_DNA"/>
</dbReference>
<sequence>MSSQAVTREPRPGASFEERSVWIQLVGVALALGAYFVVAGWMLASGITILPAFAGVFVVAVVLLVAILVGGHLVAALVGRPEPADVRDHEIEWRAESRTGWILATGVIGAIGALVVAVEPVWVAHLLLLSLYLSELARLGLQLVYYRRGI</sequence>
<protein>
    <submittedName>
        <fullName evidence="2">Uncharacterized protein</fullName>
    </submittedName>
</protein>
<evidence type="ECO:0000313" key="2">
    <source>
        <dbReference type="EMBL" id="MDC0719192.1"/>
    </source>
</evidence>
<evidence type="ECO:0000313" key="3">
    <source>
        <dbReference type="Proteomes" id="UP001221686"/>
    </source>
</evidence>
<reference evidence="2 3" key="1">
    <citation type="submission" date="2022-11" db="EMBL/GenBank/DDBJ databases">
        <title>Minimal conservation of predation-associated metabolite biosynthetic gene clusters underscores biosynthetic potential of Myxococcota including descriptions for ten novel species: Archangium lansinium sp. nov., Myxococcus landrumus sp. nov., Nannocystis bai.</title>
        <authorList>
            <person name="Ahearne A."/>
            <person name="Stevens C."/>
            <person name="Dowd S."/>
        </authorList>
    </citation>
    <scope>NUCLEOTIDE SEQUENCE [LARGE SCALE GENOMIC DNA]</scope>
    <source>
        <strain evidence="2 3">BB15-2</strain>
    </source>
</reference>
<keyword evidence="3" id="KW-1185">Reference proteome</keyword>
<feature type="transmembrane region" description="Helical" evidence="1">
    <location>
        <begin position="99"/>
        <end position="118"/>
    </location>
</feature>
<keyword evidence="1" id="KW-1133">Transmembrane helix</keyword>
<dbReference type="RefSeq" id="WP_272087703.1">
    <property type="nucleotide sequence ID" value="NZ_JAQNDL010000002.1"/>
</dbReference>
<keyword evidence="1" id="KW-0472">Membrane</keyword>
<accession>A0ABT5E355</accession>
<feature type="transmembrane region" description="Helical" evidence="1">
    <location>
        <begin position="49"/>
        <end position="78"/>
    </location>
</feature>
<proteinExistence type="predicted"/>
<organism evidence="2 3">
    <name type="scientific">Nannocystis bainbridge</name>
    <dbReference type="NCBI Taxonomy" id="2995303"/>
    <lineage>
        <taxon>Bacteria</taxon>
        <taxon>Pseudomonadati</taxon>
        <taxon>Myxococcota</taxon>
        <taxon>Polyangia</taxon>
        <taxon>Nannocystales</taxon>
        <taxon>Nannocystaceae</taxon>
        <taxon>Nannocystis</taxon>
    </lineage>
</organism>